<gene>
    <name evidence="1" type="ORF">ABW02_01150</name>
</gene>
<dbReference type="GeneID" id="56349232"/>
<evidence type="ECO:0000313" key="1">
    <source>
        <dbReference type="EMBL" id="KLV28382.1"/>
    </source>
</evidence>
<proteinExistence type="predicted"/>
<dbReference type="Proteomes" id="UP000036045">
    <property type="component" value="Unassembled WGS sequence"/>
</dbReference>
<name>A0A0J1IQZ5_NIACI</name>
<dbReference type="EMBL" id="LDPH01000001">
    <property type="protein sequence ID" value="KLV28382.1"/>
    <property type="molecule type" value="Genomic_DNA"/>
</dbReference>
<comment type="caution">
    <text evidence="1">The sequence shown here is derived from an EMBL/GenBank/DDBJ whole genome shotgun (WGS) entry which is preliminary data.</text>
</comment>
<protein>
    <submittedName>
        <fullName evidence="1">Uncharacterized protein</fullName>
    </submittedName>
</protein>
<dbReference type="PATRIC" id="fig|1397.4.peg.249"/>
<reference evidence="1 2" key="1">
    <citation type="submission" date="2015-05" db="EMBL/GenBank/DDBJ databases">
        <title>Whole genome sequence and identification of bacterial endophytes from Costus igneus.</title>
        <authorList>
            <person name="Lee Y.P."/>
            <person name="Gan H.M."/>
            <person name="Eng W."/>
            <person name="Wheatley M.S."/>
            <person name="Caraballo A."/>
            <person name="Polter S."/>
            <person name="Savka M.A."/>
            <person name="Hudson A.O."/>
        </authorList>
    </citation>
    <scope>NUCLEOTIDE SEQUENCE [LARGE SCALE GENOMIC DNA]</scope>
    <source>
        <strain evidence="1 2">RIT379</strain>
    </source>
</reference>
<dbReference type="RefSeq" id="WP_047940076.1">
    <property type="nucleotide sequence ID" value="NZ_CP053989.1"/>
</dbReference>
<sequence>MLSKCTSDCHEGKGTGLAGTDVTAKGKGIGNKGAELRGFTNATQGNGNLANQFSAAGAAGGAAVGVNLLNFFVGGILVNANVAGAATAVSYNENSPEMVNEG</sequence>
<accession>A0A0J1IQZ5</accession>
<organism evidence="1 2">
    <name type="scientific">Niallia circulans</name>
    <name type="common">Bacillus circulans</name>
    <dbReference type="NCBI Taxonomy" id="1397"/>
    <lineage>
        <taxon>Bacteria</taxon>
        <taxon>Bacillati</taxon>
        <taxon>Bacillota</taxon>
        <taxon>Bacilli</taxon>
        <taxon>Bacillales</taxon>
        <taxon>Bacillaceae</taxon>
        <taxon>Niallia</taxon>
    </lineage>
</organism>
<evidence type="ECO:0000313" key="2">
    <source>
        <dbReference type="Proteomes" id="UP000036045"/>
    </source>
</evidence>
<keyword evidence="2" id="KW-1185">Reference proteome</keyword>
<dbReference type="OrthoDB" id="2937751at2"/>
<dbReference type="AlphaFoldDB" id="A0A0J1IQZ5"/>